<keyword evidence="11" id="KW-0482">Metalloprotease</keyword>
<evidence type="ECO:0000313" key="15">
    <source>
        <dbReference type="EMBL" id="OYQ18618.1"/>
    </source>
</evidence>
<dbReference type="CDD" id="cd06158">
    <property type="entry name" value="S2P-M50_like_1"/>
    <property type="match status" value="1"/>
</dbReference>
<reference evidence="15 16" key="1">
    <citation type="submission" date="2017-07" db="EMBL/GenBank/DDBJ databases">
        <title>Elstera cyanobacteriorum sp. nov., a novel bacterium isolated from cyanobacterial aggregates in a eutrophic lake.</title>
        <authorList>
            <person name="Cai H."/>
        </authorList>
    </citation>
    <scope>NUCLEOTIDE SEQUENCE [LARGE SCALE GENOMIC DNA]</scope>
    <source>
        <strain evidence="15 16">TH019</strain>
    </source>
</reference>
<gene>
    <name evidence="15" type="ORF">CHR90_10115</name>
</gene>
<name>A0A255XNQ7_9PROT</name>
<comment type="caution">
    <text evidence="15">The sequence shown here is derived from an EMBL/GenBank/DDBJ whole genome shotgun (WGS) entry which is preliminary data.</text>
</comment>
<evidence type="ECO:0000256" key="1">
    <source>
        <dbReference type="ARBA" id="ARBA00001947"/>
    </source>
</evidence>
<dbReference type="InterPro" id="IPR044537">
    <property type="entry name" value="Rip2-like"/>
</dbReference>
<dbReference type="Proteomes" id="UP000216361">
    <property type="component" value="Unassembled WGS sequence"/>
</dbReference>
<keyword evidence="12 13" id="KW-0472">Membrane</keyword>
<organism evidence="15 16">
    <name type="scientific">Elstera cyanobacteriorum</name>
    <dbReference type="NCBI Taxonomy" id="2022747"/>
    <lineage>
        <taxon>Bacteria</taxon>
        <taxon>Pseudomonadati</taxon>
        <taxon>Pseudomonadota</taxon>
        <taxon>Alphaproteobacteria</taxon>
        <taxon>Rhodospirillales</taxon>
        <taxon>Rhodospirillaceae</taxon>
        <taxon>Elstera</taxon>
    </lineage>
</organism>
<keyword evidence="9" id="KW-0862">Zinc</keyword>
<feature type="transmembrane region" description="Helical" evidence="13">
    <location>
        <begin position="61"/>
        <end position="83"/>
    </location>
</feature>
<keyword evidence="16" id="KW-1185">Reference proteome</keyword>
<evidence type="ECO:0000256" key="4">
    <source>
        <dbReference type="ARBA" id="ARBA00022475"/>
    </source>
</evidence>
<evidence type="ECO:0000256" key="12">
    <source>
        <dbReference type="ARBA" id="ARBA00023136"/>
    </source>
</evidence>
<sequence length="228" mass="24272">MFDFAGFLHNLSVWLIPALLAITLHEAAHGYVANALGDPTARLAGRLSLNPIRHVDPVGTLFLPGLMLMLGSGFFFGWAKAVPVDMRYLKSPRRGMAIIAAAGPLMNLAMATAAAGLLHFVDSLPTVAGQWAEQNLVNAVKFNILLALFNLLPIPPLDGGRVAVGVLPMFLARPLARLENIGMLIVMGLAFIVPMVSAQAGYPLNPLGWVLHGPLRTVTGAILTLTGW</sequence>
<evidence type="ECO:0000256" key="3">
    <source>
        <dbReference type="ARBA" id="ARBA00007931"/>
    </source>
</evidence>
<keyword evidence="10 13" id="KW-1133">Transmembrane helix</keyword>
<evidence type="ECO:0000256" key="11">
    <source>
        <dbReference type="ARBA" id="ARBA00023049"/>
    </source>
</evidence>
<dbReference type="EMBL" id="NOXS01000032">
    <property type="protein sequence ID" value="OYQ18618.1"/>
    <property type="molecule type" value="Genomic_DNA"/>
</dbReference>
<keyword evidence="4" id="KW-1003">Cell membrane</keyword>
<dbReference type="GO" id="GO:0006508">
    <property type="term" value="P:proteolysis"/>
    <property type="evidence" value="ECO:0007669"/>
    <property type="project" value="UniProtKB-KW"/>
</dbReference>
<proteinExistence type="inferred from homology"/>
<evidence type="ECO:0000256" key="2">
    <source>
        <dbReference type="ARBA" id="ARBA00004651"/>
    </source>
</evidence>
<dbReference type="OrthoDB" id="9800627at2"/>
<feature type="transmembrane region" description="Helical" evidence="13">
    <location>
        <begin position="95"/>
        <end position="120"/>
    </location>
</feature>
<comment type="cofactor">
    <cofactor evidence="1">
        <name>Zn(2+)</name>
        <dbReference type="ChEBI" id="CHEBI:29105"/>
    </cofactor>
</comment>
<dbReference type="InterPro" id="IPR008915">
    <property type="entry name" value="Peptidase_M50"/>
</dbReference>
<keyword evidence="5 15" id="KW-0645">Protease</keyword>
<dbReference type="RefSeq" id="WP_094408881.1">
    <property type="nucleotide sequence ID" value="NZ_BMJZ01000001.1"/>
</dbReference>
<evidence type="ECO:0000256" key="10">
    <source>
        <dbReference type="ARBA" id="ARBA00022989"/>
    </source>
</evidence>
<evidence type="ECO:0000259" key="14">
    <source>
        <dbReference type="Pfam" id="PF02163"/>
    </source>
</evidence>
<evidence type="ECO:0000256" key="7">
    <source>
        <dbReference type="ARBA" id="ARBA00022723"/>
    </source>
</evidence>
<dbReference type="GO" id="GO:0008237">
    <property type="term" value="F:metallopeptidase activity"/>
    <property type="evidence" value="ECO:0007669"/>
    <property type="project" value="UniProtKB-KW"/>
</dbReference>
<dbReference type="Pfam" id="PF02163">
    <property type="entry name" value="Peptidase_M50"/>
    <property type="match status" value="1"/>
</dbReference>
<evidence type="ECO:0000256" key="5">
    <source>
        <dbReference type="ARBA" id="ARBA00022670"/>
    </source>
</evidence>
<accession>A0A255XNQ7</accession>
<evidence type="ECO:0000256" key="8">
    <source>
        <dbReference type="ARBA" id="ARBA00022801"/>
    </source>
</evidence>
<dbReference type="PANTHER" id="PTHR35864:SF1">
    <property type="entry name" value="ZINC METALLOPROTEASE YWHC-RELATED"/>
    <property type="match status" value="1"/>
</dbReference>
<feature type="domain" description="Peptidase M50" evidence="14">
    <location>
        <begin position="138"/>
        <end position="192"/>
    </location>
</feature>
<evidence type="ECO:0000313" key="16">
    <source>
        <dbReference type="Proteomes" id="UP000216361"/>
    </source>
</evidence>
<dbReference type="GO" id="GO:0005886">
    <property type="term" value="C:plasma membrane"/>
    <property type="evidence" value="ECO:0007669"/>
    <property type="project" value="UniProtKB-SubCell"/>
</dbReference>
<evidence type="ECO:0000256" key="9">
    <source>
        <dbReference type="ARBA" id="ARBA00022833"/>
    </source>
</evidence>
<keyword evidence="8" id="KW-0378">Hydrolase</keyword>
<comment type="similarity">
    <text evidence="3">Belongs to the peptidase M50B family.</text>
</comment>
<comment type="subcellular location">
    <subcellularLocation>
        <location evidence="2">Cell membrane</location>
        <topology evidence="2">Multi-pass membrane protein</topology>
    </subcellularLocation>
</comment>
<dbReference type="AlphaFoldDB" id="A0A255XNQ7"/>
<dbReference type="PANTHER" id="PTHR35864">
    <property type="entry name" value="ZINC METALLOPROTEASE MJ0611-RELATED"/>
    <property type="match status" value="1"/>
</dbReference>
<evidence type="ECO:0000256" key="13">
    <source>
        <dbReference type="SAM" id="Phobius"/>
    </source>
</evidence>
<evidence type="ECO:0000256" key="6">
    <source>
        <dbReference type="ARBA" id="ARBA00022692"/>
    </source>
</evidence>
<feature type="transmembrane region" description="Helical" evidence="13">
    <location>
        <begin position="140"/>
        <end position="160"/>
    </location>
</feature>
<feature type="transmembrane region" description="Helical" evidence="13">
    <location>
        <begin position="181"/>
        <end position="202"/>
    </location>
</feature>
<dbReference type="InterPro" id="IPR052348">
    <property type="entry name" value="Metallopeptidase_M50B"/>
</dbReference>
<keyword evidence="6 13" id="KW-0812">Transmembrane</keyword>
<keyword evidence="7" id="KW-0479">Metal-binding</keyword>
<dbReference type="GO" id="GO:0046872">
    <property type="term" value="F:metal ion binding"/>
    <property type="evidence" value="ECO:0007669"/>
    <property type="project" value="UniProtKB-KW"/>
</dbReference>
<protein>
    <submittedName>
        <fullName evidence="15">Site-2 protease family protein</fullName>
    </submittedName>
</protein>